<proteinExistence type="predicted"/>
<feature type="region of interest" description="Disordered" evidence="1">
    <location>
        <begin position="92"/>
        <end position="147"/>
    </location>
</feature>
<reference evidence="3" key="2">
    <citation type="submission" date="2015-01" db="EMBL/GenBank/DDBJ databases">
        <title>Evolutionary Origins and Diversification of the Mycorrhizal Mutualists.</title>
        <authorList>
            <consortium name="DOE Joint Genome Institute"/>
            <consortium name="Mycorrhizal Genomics Consortium"/>
            <person name="Kohler A."/>
            <person name="Kuo A."/>
            <person name="Nagy L.G."/>
            <person name="Floudas D."/>
            <person name="Copeland A."/>
            <person name="Barry K.W."/>
            <person name="Cichocki N."/>
            <person name="Veneault-Fourrey C."/>
            <person name="LaButti K."/>
            <person name="Lindquist E.A."/>
            <person name="Lipzen A."/>
            <person name="Lundell T."/>
            <person name="Morin E."/>
            <person name="Murat C."/>
            <person name="Riley R."/>
            <person name="Ohm R."/>
            <person name="Sun H."/>
            <person name="Tunlid A."/>
            <person name="Henrissat B."/>
            <person name="Grigoriev I.V."/>
            <person name="Hibbett D.S."/>
            <person name="Martin F."/>
        </authorList>
    </citation>
    <scope>NUCLEOTIDE SEQUENCE [LARGE SCALE GENOMIC DNA]</scope>
    <source>
        <strain evidence="3">Marx 270</strain>
    </source>
</reference>
<organism evidence="2 3">
    <name type="scientific">Pisolithus tinctorius Marx 270</name>
    <dbReference type="NCBI Taxonomy" id="870435"/>
    <lineage>
        <taxon>Eukaryota</taxon>
        <taxon>Fungi</taxon>
        <taxon>Dikarya</taxon>
        <taxon>Basidiomycota</taxon>
        <taxon>Agaricomycotina</taxon>
        <taxon>Agaricomycetes</taxon>
        <taxon>Agaricomycetidae</taxon>
        <taxon>Boletales</taxon>
        <taxon>Sclerodermatineae</taxon>
        <taxon>Pisolithaceae</taxon>
        <taxon>Pisolithus</taxon>
    </lineage>
</organism>
<feature type="compositionally biased region" description="Polar residues" evidence="1">
    <location>
        <begin position="298"/>
        <end position="316"/>
    </location>
</feature>
<dbReference type="InParanoid" id="A0A0C3NXX8"/>
<evidence type="ECO:0000313" key="3">
    <source>
        <dbReference type="Proteomes" id="UP000054217"/>
    </source>
</evidence>
<gene>
    <name evidence="2" type="ORF">M404DRAFT_29798</name>
</gene>
<sequence>MNWPADVIFPAEEHHRKANGKGISDLTLTDCSKFIAALKDQNTNQLHFQHLPKLKGTFLIFLVPVDANAVTDALLSSKKLVITSAPPCHDSNLTRGKHMFMNSTRNKTKKRAQFEVDKTEGLGNSDSVEEVSMDKKPSSSTAPWPKALSAPQQSLKLKAAGASEVISLSSSSQSQSKSSGDDFHPTDAQDDDNVASDVEMRDESCKGTTDVVKAHVPAIASDTTHHIVATGSAQKTLQSTTSDPHKVSADTANLTLVIAVGSNAPGVTCSISNITDSCEIPSILHNTSVPVSAIPSPNEASDTSTISNGTSTSLPEGTQVLNESDMKLNAGKLHHFQHYMHAANDHLLPWLTPSTPVNCSTADLFVSEDDGPDGGFFSGYASGPATRQGSPTTHAKCPALWLVQGKAHLGSDQEPFNLQLCVFQDKPEIPSTSSEVLHTASARLCAAKEGHLLMMESEADNTQQTSPHSLHGTHLSLTLGPGGPHIAYNVPHSLHATQFNHPSQ</sequence>
<evidence type="ECO:0000313" key="2">
    <source>
        <dbReference type="EMBL" id="KIO00186.1"/>
    </source>
</evidence>
<name>A0A0C3NXX8_PISTI</name>
<dbReference type="HOGENOM" id="CLU_540921_0_0_1"/>
<dbReference type="Proteomes" id="UP000054217">
    <property type="component" value="Unassembled WGS sequence"/>
</dbReference>
<dbReference type="OrthoDB" id="2678497at2759"/>
<feature type="region of interest" description="Disordered" evidence="1">
    <location>
        <begin position="291"/>
        <end position="316"/>
    </location>
</feature>
<accession>A0A0C3NXX8</accession>
<keyword evidence="3" id="KW-1185">Reference proteome</keyword>
<protein>
    <submittedName>
        <fullName evidence="2">Uncharacterized protein</fullName>
    </submittedName>
</protein>
<feature type="region of interest" description="Disordered" evidence="1">
    <location>
        <begin position="166"/>
        <end position="202"/>
    </location>
</feature>
<dbReference type="AlphaFoldDB" id="A0A0C3NXX8"/>
<reference evidence="2 3" key="1">
    <citation type="submission" date="2014-04" db="EMBL/GenBank/DDBJ databases">
        <authorList>
            <consortium name="DOE Joint Genome Institute"/>
            <person name="Kuo A."/>
            <person name="Kohler A."/>
            <person name="Costa M.D."/>
            <person name="Nagy L.G."/>
            <person name="Floudas D."/>
            <person name="Copeland A."/>
            <person name="Barry K.W."/>
            <person name="Cichocki N."/>
            <person name="Veneault-Fourrey C."/>
            <person name="LaButti K."/>
            <person name="Lindquist E.A."/>
            <person name="Lipzen A."/>
            <person name="Lundell T."/>
            <person name="Morin E."/>
            <person name="Murat C."/>
            <person name="Sun H."/>
            <person name="Tunlid A."/>
            <person name="Henrissat B."/>
            <person name="Grigoriev I.V."/>
            <person name="Hibbett D.S."/>
            <person name="Martin F."/>
            <person name="Nordberg H.P."/>
            <person name="Cantor M.N."/>
            <person name="Hua S.X."/>
        </authorList>
    </citation>
    <scope>NUCLEOTIDE SEQUENCE [LARGE SCALE GENOMIC DNA]</scope>
    <source>
        <strain evidence="2 3">Marx 270</strain>
    </source>
</reference>
<feature type="compositionally biased region" description="Low complexity" evidence="1">
    <location>
        <begin position="167"/>
        <end position="178"/>
    </location>
</feature>
<dbReference type="EMBL" id="KN831998">
    <property type="protein sequence ID" value="KIO00186.1"/>
    <property type="molecule type" value="Genomic_DNA"/>
</dbReference>
<evidence type="ECO:0000256" key="1">
    <source>
        <dbReference type="SAM" id="MobiDB-lite"/>
    </source>
</evidence>